<evidence type="ECO:0000313" key="2">
    <source>
        <dbReference type="Proteomes" id="UP001202961"/>
    </source>
</evidence>
<dbReference type="InterPro" id="IPR009211">
    <property type="entry name" value="TagJ"/>
</dbReference>
<protein>
    <submittedName>
        <fullName evidence="1">Virulence protein SciE type</fullName>
    </submittedName>
</protein>
<reference evidence="1 2" key="1">
    <citation type="journal article" date="2022" name="Syst. Appl. Microbiol.">
        <title>Rhodopirellula aestuarii sp. nov., a novel member of the genus Rhodopirellula isolated from brackish sediments collected in the Tagus River estuary, Portugal.</title>
        <authorList>
            <person name="Vitorino I.R."/>
            <person name="Klimek D."/>
            <person name="Calusinska M."/>
            <person name="Lobo-da-Cunha A."/>
            <person name="Vasconcelos V."/>
            <person name="Lage O.M."/>
        </authorList>
    </citation>
    <scope>NUCLEOTIDE SEQUENCE [LARGE SCALE GENOMIC DNA]</scope>
    <source>
        <strain evidence="1 2">ICT_H3.1</strain>
    </source>
</reference>
<dbReference type="InterPro" id="IPR011990">
    <property type="entry name" value="TPR-like_helical_dom_sf"/>
</dbReference>
<dbReference type="Pfam" id="PF07024">
    <property type="entry name" value="ImpE"/>
    <property type="match status" value="1"/>
</dbReference>
<dbReference type="EMBL" id="JAMQBK010000014">
    <property type="protein sequence ID" value="MCM2369877.1"/>
    <property type="molecule type" value="Genomic_DNA"/>
</dbReference>
<keyword evidence="2" id="KW-1185">Reference proteome</keyword>
<organism evidence="1 2">
    <name type="scientific">Aporhodopirellula aestuarii</name>
    <dbReference type="NCBI Taxonomy" id="2950107"/>
    <lineage>
        <taxon>Bacteria</taxon>
        <taxon>Pseudomonadati</taxon>
        <taxon>Planctomycetota</taxon>
        <taxon>Planctomycetia</taxon>
        <taxon>Pirellulales</taxon>
        <taxon>Pirellulaceae</taxon>
        <taxon>Aporhodopirellula</taxon>
    </lineage>
</organism>
<evidence type="ECO:0000313" key="1">
    <source>
        <dbReference type="EMBL" id="MCM2369877.1"/>
    </source>
</evidence>
<dbReference type="Proteomes" id="UP001202961">
    <property type="component" value="Unassembled WGS sequence"/>
</dbReference>
<gene>
    <name evidence="1" type="ORF">NB063_04495</name>
</gene>
<dbReference type="RefSeq" id="WP_250927548.1">
    <property type="nucleotide sequence ID" value="NZ_JAMQBK010000014.1"/>
</dbReference>
<dbReference type="Gene3D" id="1.25.40.10">
    <property type="entry name" value="Tetratricopeptide repeat domain"/>
    <property type="match status" value="1"/>
</dbReference>
<comment type="caution">
    <text evidence="1">The sequence shown here is derived from an EMBL/GenBank/DDBJ whole genome shotgun (WGS) entry which is preliminary data.</text>
</comment>
<dbReference type="PIRSF" id="PIRSF029288">
    <property type="entry name" value="SciE_ImpE"/>
    <property type="match status" value="1"/>
</dbReference>
<dbReference type="SUPFAM" id="SSF144059">
    <property type="entry name" value="ImpE-like"/>
    <property type="match status" value="1"/>
</dbReference>
<name>A0ABT0TZ48_9BACT</name>
<sequence length="275" mass="30794">MTAIEALRNGDLELALSQVKDDVRNEPQVSKHRVFLFQLFAITGDWTRSLSQLKVASDLDKECQTMGEAYQHILQCEALRGEVFEGKRAPLIFGEPEAWIAKMIEALRLSGEKKYEAASALQSEALEDAEPSAGRITLRPRGDAETGESVAFEWIADADSRIGPFMEVIMQGKYYWVPFQRIQEVQFHDVSDLRDYVWIAAQFTWVGGGEMVGMVPTRYPGSQDSDDGLIQLGRKTDWKQVGDESYLGLGQRMLATDQDDYALLDLAAISFDAPS</sequence>
<proteinExistence type="predicted"/>
<accession>A0ABT0TZ48</accession>